<organism evidence="1 2">
    <name type="scientific">Flavimobilis rhizosphaerae</name>
    <dbReference type="NCBI Taxonomy" id="2775421"/>
    <lineage>
        <taxon>Bacteria</taxon>
        <taxon>Bacillati</taxon>
        <taxon>Actinomycetota</taxon>
        <taxon>Actinomycetes</taxon>
        <taxon>Micrococcales</taxon>
        <taxon>Jonesiaceae</taxon>
        <taxon>Flavimobilis</taxon>
    </lineage>
</organism>
<evidence type="ECO:0000313" key="2">
    <source>
        <dbReference type="Proteomes" id="UP000642107"/>
    </source>
</evidence>
<dbReference type="EMBL" id="JACZDF010000002">
    <property type="protein sequence ID" value="MBD9698899.1"/>
    <property type="molecule type" value="Genomic_DNA"/>
</dbReference>
<keyword evidence="2" id="KW-1185">Reference proteome</keyword>
<reference evidence="1 2" key="1">
    <citation type="submission" date="2020-09" db="EMBL/GenBank/DDBJ databases">
        <title>Flavimobilis rhizosphaerae sp. nov., isolated from rhizosphere soil of Spartina alterniflora.</title>
        <authorList>
            <person name="Hanqin C."/>
        </authorList>
    </citation>
    <scope>NUCLEOTIDE SEQUENCE [LARGE SCALE GENOMIC DNA]</scope>
    <source>
        <strain evidence="1 2">GY 10621</strain>
    </source>
</reference>
<proteinExistence type="predicted"/>
<accession>A0ABR9DP50</accession>
<name>A0ABR9DP50_9MICO</name>
<protein>
    <submittedName>
        <fullName evidence="1">Uncharacterized protein</fullName>
    </submittedName>
</protein>
<sequence length="69" mass="7424">MNKISSLVGESVRATVNKHVDQVVVDPAIGSEMVSTPYVSLDSGAEHLEFGLAKVEGSWFLVIEQGDFC</sequence>
<dbReference type="RefSeq" id="WP_192278944.1">
    <property type="nucleotide sequence ID" value="NZ_JACZDF010000002.1"/>
</dbReference>
<evidence type="ECO:0000313" key="1">
    <source>
        <dbReference type="EMBL" id="MBD9698899.1"/>
    </source>
</evidence>
<dbReference type="Proteomes" id="UP000642107">
    <property type="component" value="Unassembled WGS sequence"/>
</dbReference>
<comment type="caution">
    <text evidence="1">The sequence shown here is derived from an EMBL/GenBank/DDBJ whole genome shotgun (WGS) entry which is preliminary data.</text>
</comment>
<gene>
    <name evidence="1" type="ORF">IGS67_05245</name>
</gene>